<reference evidence="3" key="1">
    <citation type="submission" date="2021-01" db="EMBL/GenBank/DDBJ databases">
        <title>Whole genome shotgun sequence of Cellulomonas chitinilytica NBRC 110799.</title>
        <authorList>
            <person name="Komaki H."/>
            <person name="Tamura T."/>
        </authorList>
    </citation>
    <scope>NUCLEOTIDE SEQUENCE</scope>
    <source>
        <strain evidence="3">NBRC 110799</strain>
    </source>
</reference>
<dbReference type="AlphaFoldDB" id="A0A919P0L1"/>
<evidence type="ECO:0000256" key="1">
    <source>
        <dbReference type="SAM" id="Phobius"/>
    </source>
</evidence>
<sequence length="148" mass="14694">MHSRGSSVPLGDSERGSTVVEVVTLAPAVGLLVMLIFAGGRTAVAHQATEAAAAEAARAASIARTQATAEGRARDAAVQSLTDQGLNCVTSAVDVDVAAFAAAVGTAASVGATVACAVPMGDLVLPGMPGSITVSATMRSPLDTYRER</sequence>
<dbReference type="Proteomes" id="UP000632740">
    <property type="component" value="Unassembled WGS sequence"/>
</dbReference>
<keyword evidence="4" id="KW-1185">Reference proteome</keyword>
<evidence type="ECO:0000313" key="3">
    <source>
        <dbReference type="EMBL" id="GIG21161.1"/>
    </source>
</evidence>
<dbReference type="EMBL" id="BONK01000005">
    <property type="protein sequence ID" value="GIG21161.1"/>
    <property type="molecule type" value="Genomic_DNA"/>
</dbReference>
<protein>
    <submittedName>
        <fullName evidence="3">Membrane protein</fullName>
    </submittedName>
</protein>
<feature type="domain" description="TadE-like" evidence="2">
    <location>
        <begin position="16"/>
        <end position="58"/>
    </location>
</feature>
<gene>
    <name evidence="3" type="ORF">Cch01nite_18850</name>
</gene>
<keyword evidence="1" id="KW-0812">Transmembrane</keyword>
<dbReference type="InterPro" id="IPR012495">
    <property type="entry name" value="TadE-like_dom"/>
</dbReference>
<evidence type="ECO:0000259" key="2">
    <source>
        <dbReference type="Pfam" id="PF07811"/>
    </source>
</evidence>
<feature type="transmembrane region" description="Helical" evidence="1">
    <location>
        <begin position="20"/>
        <end position="38"/>
    </location>
</feature>
<name>A0A919P0L1_9CELL</name>
<keyword evidence="1" id="KW-0472">Membrane</keyword>
<comment type="caution">
    <text evidence="3">The sequence shown here is derived from an EMBL/GenBank/DDBJ whole genome shotgun (WGS) entry which is preliminary data.</text>
</comment>
<keyword evidence="1" id="KW-1133">Transmembrane helix</keyword>
<proteinExistence type="predicted"/>
<dbReference type="Pfam" id="PF07811">
    <property type="entry name" value="TadE"/>
    <property type="match status" value="1"/>
</dbReference>
<evidence type="ECO:0000313" key="4">
    <source>
        <dbReference type="Proteomes" id="UP000632740"/>
    </source>
</evidence>
<accession>A0A919P0L1</accession>
<organism evidence="3 4">
    <name type="scientific">Cellulomonas chitinilytica</name>
    <dbReference type="NCBI Taxonomy" id="398759"/>
    <lineage>
        <taxon>Bacteria</taxon>
        <taxon>Bacillati</taxon>
        <taxon>Actinomycetota</taxon>
        <taxon>Actinomycetes</taxon>
        <taxon>Micrococcales</taxon>
        <taxon>Cellulomonadaceae</taxon>
        <taxon>Cellulomonas</taxon>
    </lineage>
</organism>